<sequence>MGKLVVLLLISSVAFFTLAVDATTMYTTGRSSDGKSKVTIGVQGIIYCNSESKHVPLEGARARVTCLIVDENGYESAISVHSDKTDKNGYFLAKLTPTKLEEIEYKGILTGCKAFLSSSPLRECRVPTDVKNGMTGAPLLLPRVVPEDGMHLYSVGPFEYTTEPQSIE</sequence>
<comment type="caution">
    <text evidence="3">The sequence shown here is derived from an EMBL/GenBank/DDBJ whole genome shotgun (WGS) entry which is preliminary data.</text>
</comment>
<dbReference type="PANTHER" id="PTHR33470">
    <property type="entry name" value="OS01G0164075 PROTEIN"/>
    <property type="match status" value="1"/>
</dbReference>
<keyword evidence="1 2" id="KW-0732">Signal</keyword>
<dbReference type="Proteomes" id="UP001141806">
    <property type="component" value="Unassembled WGS sequence"/>
</dbReference>
<gene>
    <name evidence="3" type="ORF">NE237_028102</name>
</gene>
<dbReference type="OrthoDB" id="1847243at2759"/>
<name>A0A9Q0GPM8_9MAGN</name>
<evidence type="ECO:0000256" key="2">
    <source>
        <dbReference type="SAM" id="SignalP"/>
    </source>
</evidence>
<keyword evidence="4" id="KW-1185">Reference proteome</keyword>
<proteinExistence type="predicted"/>
<evidence type="ECO:0000313" key="3">
    <source>
        <dbReference type="EMBL" id="KAJ4951270.1"/>
    </source>
</evidence>
<feature type="signal peptide" evidence="2">
    <location>
        <begin position="1"/>
        <end position="19"/>
    </location>
</feature>
<dbReference type="AlphaFoldDB" id="A0A9Q0GPM8"/>
<dbReference type="EMBL" id="JAMYWD010000012">
    <property type="protein sequence ID" value="KAJ4951270.1"/>
    <property type="molecule type" value="Genomic_DNA"/>
</dbReference>
<evidence type="ECO:0000256" key="1">
    <source>
        <dbReference type="ARBA" id="ARBA00022729"/>
    </source>
</evidence>
<feature type="chain" id="PRO_5040367538" description="Pollen Ole e 1 allergen and extensin family protein" evidence="2">
    <location>
        <begin position="20"/>
        <end position="168"/>
    </location>
</feature>
<organism evidence="3 4">
    <name type="scientific">Protea cynaroides</name>
    <dbReference type="NCBI Taxonomy" id="273540"/>
    <lineage>
        <taxon>Eukaryota</taxon>
        <taxon>Viridiplantae</taxon>
        <taxon>Streptophyta</taxon>
        <taxon>Embryophyta</taxon>
        <taxon>Tracheophyta</taxon>
        <taxon>Spermatophyta</taxon>
        <taxon>Magnoliopsida</taxon>
        <taxon>Proteales</taxon>
        <taxon>Proteaceae</taxon>
        <taxon>Protea</taxon>
    </lineage>
</organism>
<dbReference type="Pfam" id="PF01190">
    <property type="entry name" value="Pollen_Ole_e_1"/>
    <property type="match status" value="1"/>
</dbReference>
<evidence type="ECO:0000313" key="4">
    <source>
        <dbReference type="Proteomes" id="UP001141806"/>
    </source>
</evidence>
<protein>
    <recommendedName>
        <fullName evidence="5">Pollen Ole e 1 allergen and extensin family protein</fullName>
    </recommendedName>
</protein>
<dbReference type="PANTHER" id="PTHR33470:SF40">
    <property type="entry name" value="PROTEIN SEED AND ROOT HAIR PROTECTIVE PROTEIN"/>
    <property type="match status" value="1"/>
</dbReference>
<reference evidence="3" key="1">
    <citation type="journal article" date="2023" name="Plant J.">
        <title>The genome of the king protea, Protea cynaroides.</title>
        <authorList>
            <person name="Chang J."/>
            <person name="Duong T.A."/>
            <person name="Schoeman C."/>
            <person name="Ma X."/>
            <person name="Roodt D."/>
            <person name="Barker N."/>
            <person name="Li Z."/>
            <person name="Van de Peer Y."/>
            <person name="Mizrachi E."/>
        </authorList>
    </citation>
    <scope>NUCLEOTIDE SEQUENCE</scope>
    <source>
        <tissue evidence="3">Young leaves</tissue>
    </source>
</reference>
<accession>A0A9Q0GPM8</accession>
<evidence type="ECO:0008006" key="5">
    <source>
        <dbReference type="Google" id="ProtNLM"/>
    </source>
</evidence>
<dbReference type="GO" id="GO:0071944">
    <property type="term" value="C:cell periphery"/>
    <property type="evidence" value="ECO:0007669"/>
    <property type="project" value="TreeGrafter"/>
</dbReference>